<feature type="domain" description="ABC transporter" evidence="13">
    <location>
        <begin position="1051"/>
        <end position="1290"/>
    </location>
</feature>
<dbReference type="Proteomes" id="UP000663891">
    <property type="component" value="Unassembled WGS sequence"/>
</dbReference>
<keyword evidence="7" id="KW-0067">ATP-binding</keyword>
<feature type="transmembrane region" description="Helical" evidence="12">
    <location>
        <begin position="148"/>
        <end position="172"/>
    </location>
</feature>
<feature type="transmembrane region" description="Helical" evidence="12">
    <location>
        <begin position="222"/>
        <end position="242"/>
    </location>
</feature>
<feature type="domain" description="ABC transporter" evidence="13">
    <location>
        <begin position="424"/>
        <end position="661"/>
    </location>
</feature>
<feature type="transmembrane region" description="Helical" evidence="12">
    <location>
        <begin position="875"/>
        <end position="894"/>
    </location>
</feature>
<evidence type="ECO:0000256" key="7">
    <source>
        <dbReference type="ARBA" id="ARBA00022840"/>
    </source>
</evidence>
<evidence type="ECO:0000256" key="12">
    <source>
        <dbReference type="SAM" id="Phobius"/>
    </source>
</evidence>
<dbReference type="Pfam" id="PF00664">
    <property type="entry name" value="ABC_membrane"/>
    <property type="match status" value="2"/>
</dbReference>
<evidence type="ECO:0000313" key="16">
    <source>
        <dbReference type="EMBL" id="CAF3865950.1"/>
    </source>
</evidence>
<dbReference type="SUPFAM" id="SSF90123">
    <property type="entry name" value="ABC transporter transmembrane region"/>
    <property type="match status" value="2"/>
</dbReference>
<keyword evidence="4 12" id="KW-0812">Transmembrane</keyword>
<feature type="transmembrane region" description="Helical" evidence="12">
    <location>
        <begin position="57"/>
        <end position="81"/>
    </location>
</feature>
<evidence type="ECO:0000256" key="4">
    <source>
        <dbReference type="ARBA" id="ARBA00022692"/>
    </source>
</evidence>
<protein>
    <submittedName>
        <fullName evidence="16">Uncharacterized protein</fullName>
    </submittedName>
</protein>
<dbReference type="PROSITE" id="PS00211">
    <property type="entry name" value="ABC_TRANSPORTER_1"/>
    <property type="match status" value="2"/>
</dbReference>
<evidence type="ECO:0000256" key="1">
    <source>
        <dbReference type="ARBA" id="ARBA00004141"/>
    </source>
</evidence>
<evidence type="ECO:0000256" key="3">
    <source>
        <dbReference type="ARBA" id="ARBA00022448"/>
    </source>
</evidence>
<dbReference type="InterPro" id="IPR036640">
    <property type="entry name" value="ABC1_TM_sf"/>
</dbReference>
<dbReference type="InterPro" id="IPR039421">
    <property type="entry name" value="Type_1_exporter"/>
</dbReference>
<dbReference type="InterPro" id="IPR003593">
    <property type="entry name" value="AAA+_ATPase"/>
</dbReference>
<dbReference type="Proteomes" id="UP000663881">
    <property type="component" value="Unassembled WGS sequence"/>
</dbReference>
<dbReference type="Gene3D" id="3.40.50.300">
    <property type="entry name" value="P-loop containing nucleotide triphosphate hydrolases"/>
    <property type="match status" value="2"/>
</dbReference>
<feature type="transmembrane region" description="Helical" evidence="12">
    <location>
        <begin position="769"/>
        <end position="795"/>
    </location>
</feature>
<keyword evidence="3" id="KW-0813">Transport</keyword>
<dbReference type="FunFam" id="3.40.50.300:FF:000479">
    <property type="entry name" value="Multidrug resistance protein 1A"/>
    <property type="match status" value="1"/>
</dbReference>
<dbReference type="FunFam" id="1.20.1560.10:FF:000009">
    <property type="entry name" value="ABC transporter B family member 1"/>
    <property type="match status" value="1"/>
</dbReference>
<dbReference type="PANTHER" id="PTHR43394">
    <property type="entry name" value="ATP-DEPENDENT PERMEASE MDL1, MITOCHONDRIAL"/>
    <property type="match status" value="1"/>
</dbReference>
<dbReference type="CDD" id="cd03249">
    <property type="entry name" value="ABC_MTABC3_MDL1_MDL2"/>
    <property type="match status" value="2"/>
</dbReference>
<keyword evidence="11" id="KW-0325">Glycoprotein</keyword>
<dbReference type="OrthoDB" id="6500128at2759"/>
<dbReference type="GO" id="GO:0016887">
    <property type="term" value="F:ATP hydrolysis activity"/>
    <property type="evidence" value="ECO:0007669"/>
    <property type="project" value="InterPro"/>
</dbReference>
<comment type="similarity">
    <text evidence="2">Belongs to the ABC transporter superfamily. ABCB family. Multidrug resistance exporter (TC 3.A.1.201) subfamily.</text>
</comment>
<name>A0A819FC65_9BILA</name>
<evidence type="ECO:0000313" key="17">
    <source>
        <dbReference type="Proteomes" id="UP000663881"/>
    </source>
</evidence>
<dbReference type="CDD" id="cd18578">
    <property type="entry name" value="ABC_6TM_Pgp_ABCB1_D2_like"/>
    <property type="match status" value="1"/>
</dbReference>
<dbReference type="FunFam" id="1.20.1560.10:FF:000018">
    <property type="entry name" value="ATP-binding cassette subfamily B member 11"/>
    <property type="match status" value="1"/>
</dbReference>
<dbReference type="GO" id="GO:0005743">
    <property type="term" value="C:mitochondrial inner membrane"/>
    <property type="evidence" value="ECO:0007669"/>
    <property type="project" value="TreeGrafter"/>
</dbReference>
<reference evidence="16" key="1">
    <citation type="submission" date="2021-02" db="EMBL/GenBank/DDBJ databases">
        <authorList>
            <person name="Nowell W R."/>
        </authorList>
    </citation>
    <scope>NUCLEOTIDE SEQUENCE</scope>
</reference>
<dbReference type="CDD" id="cd18577">
    <property type="entry name" value="ABC_6TM_Pgp_ABCB1_D1_like"/>
    <property type="match status" value="1"/>
</dbReference>
<keyword evidence="9 12" id="KW-1133">Transmembrane helix</keyword>
<evidence type="ECO:0000259" key="13">
    <source>
        <dbReference type="PROSITE" id="PS50893"/>
    </source>
</evidence>
<keyword evidence="6" id="KW-0547">Nucleotide-binding</keyword>
<dbReference type="EMBL" id="CAJOAY010001615">
    <property type="protein sequence ID" value="CAF3865950.1"/>
    <property type="molecule type" value="Genomic_DNA"/>
</dbReference>
<comment type="caution">
    <text evidence="16">The sequence shown here is derived from an EMBL/GenBank/DDBJ whole genome shotgun (WGS) entry which is preliminary data.</text>
</comment>
<feature type="transmembrane region" description="Helical" evidence="12">
    <location>
        <begin position="955"/>
        <end position="980"/>
    </location>
</feature>
<proteinExistence type="inferred from homology"/>
<evidence type="ECO:0000256" key="8">
    <source>
        <dbReference type="ARBA" id="ARBA00022967"/>
    </source>
</evidence>
<evidence type="ECO:0000256" key="5">
    <source>
        <dbReference type="ARBA" id="ARBA00022737"/>
    </source>
</evidence>
<gene>
    <name evidence="16" type="ORF">OKA104_LOCUS22311</name>
    <name evidence="15" type="ORF">VCS650_LOCUS18068</name>
</gene>
<feature type="domain" description="ABC transmembrane type-1" evidence="14">
    <location>
        <begin position="729"/>
        <end position="1016"/>
    </location>
</feature>
<accession>A0A819FC65</accession>
<dbReference type="GO" id="GO:0015421">
    <property type="term" value="F:ABC-type oligopeptide transporter activity"/>
    <property type="evidence" value="ECO:0007669"/>
    <property type="project" value="TreeGrafter"/>
</dbReference>
<dbReference type="EMBL" id="CAJNON010000170">
    <property type="protein sequence ID" value="CAF1063292.1"/>
    <property type="molecule type" value="Genomic_DNA"/>
</dbReference>
<dbReference type="GO" id="GO:0090374">
    <property type="term" value="P:oligopeptide export from mitochondrion"/>
    <property type="evidence" value="ECO:0007669"/>
    <property type="project" value="TreeGrafter"/>
</dbReference>
<dbReference type="PROSITE" id="PS50893">
    <property type="entry name" value="ABC_TRANSPORTER_2"/>
    <property type="match status" value="2"/>
</dbReference>
<keyword evidence="10 12" id="KW-0472">Membrane</keyword>
<evidence type="ECO:0000256" key="10">
    <source>
        <dbReference type="ARBA" id="ARBA00023136"/>
    </source>
</evidence>
<feature type="domain" description="ABC transmembrane type-1" evidence="14">
    <location>
        <begin position="65"/>
        <end position="389"/>
    </location>
</feature>
<dbReference type="PANTHER" id="PTHR43394:SF27">
    <property type="entry name" value="ATP-DEPENDENT TRANSLOCASE ABCB1-LIKE"/>
    <property type="match status" value="1"/>
</dbReference>
<evidence type="ECO:0000259" key="14">
    <source>
        <dbReference type="PROSITE" id="PS50929"/>
    </source>
</evidence>
<dbReference type="SMART" id="SM00382">
    <property type="entry name" value="AAA"/>
    <property type="match status" value="2"/>
</dbReference>
<dbReference type="Pfam" id="PF00005">
    <property type="entry name" value="ABC_tran"/>
    <property type="match status" value="2"/>
</dbReference>
<dbReference type="Gene3D" id="1.20.1560.10">
    <property type="entry name" value="ABC transporter type 1, transmembrane domain"/>
    <property type="match status" value="2"/>
</dbReference>
<feature type="transmembrane region" description="Helical" evidence="12">
    <location>
        <begin position="248"/>
        <end position="267"/>
    </location>
</feature>
<dbReference type="InterPro" id="IPR017871">
    <property type="entry name" value="ABC_transporter-like_CS"/>
</dbReference>
<feature type="transmembrane region" description="Helical" evidence="12">
    <location>
        <begin position="725"/>
        <end position="749"/>
    </location>
</feature>
<evidence type="ECO:0000256" key="9">
    <source>
        <dbReference type="ARBA" id="ARBA00022989"/>
    </source>
</evidence>
<comment type="subcellular location">
    <subcellularLocation>
        <location evidence="1">Membrane</location>
        <topology evidence="1">Multi-pass membrane protein</topology>
    </subcellularLocation>
</comment>
<dbReference type="GO" id="GO:0005524">
    <property type="term" value="F:ATP binding"/>
    <property type="evidence" value="ECO:0007669"/>
    <property type="project" value="UniProtKB-KW"/>
</dbReference>
<dbReference type="InterPro" id="IPR027417">
    <property type="entry name" value="P-loop_NTPase"/>
</dbReference>
<keyword evidence="5" id="KW-0677">Repeat</keyword>
<feature type="transmembrane region" description="Helical" evidence="12">
    <location>
        <begin position="329"/>
        <end position="348"/>
    </location>
</feature>
<dbReference type="InterPro" id="IPR003439">
    <property type="entry name" value="ABC_transporter-like_ATP-bd"/>
</dbReference>
<dbReference type="InterPro" id="IPR011527">
    <property type="entry name" value="ABC1_TM_dom"/>
</dbReference>
<evidence type="ECO:0000256" key="11">
    <source>
        <dbReference type="ARBA" id="ARBA00023180"/>
    </source>
</evidence>
<evidence type="ECO:0000256" key="6">
    <source>
        <dbReference type="ARBA" id="ARBA00022741"/>
    </source>
</evidence>
<sequence>MDHIQEEGIQNSSVEQSTENIDKKQILFQRLFPKKDKGEIKSVSLRSLFRYATRIDFILILISYIAAIANGASFPLLMLLFGNVINTFTDHSFNLCSLNLTNISLQYCPSGVQLTSTNFYTSSSLCNLTDLNITNSINFKEQIQKQSLYMVALGCCMLLIGYFQISFSSIAAERQTRIIRQKLFRSIVNKEIIYFDMNKTGQLSIRLTDDINKIHDGIGDKLALATRYIASFISGLALSFSIGWKLTLVILSVSPVVFISTVIMSKLTASLTSMELKAYGKAGAVAEEVLSSIRIVLSYNGQEREKKRYKQYLNEAKERGIRKGAANGLSLGVLWFIFYCSYALGYWYGSKLIEHGEYDIGKVMVIFMTILVSVIDLGQASPHLQAVAQARTAASFVWNIIDEPSTIDSNLDEGIKKSDLIGNIKFSNVTFSYPSRSDIEILKNISFNVKQGETIALVGSSGSGKSTCIQLLQRFYDLNSGSISIDDNEINKYNLKWLRQNLGVVSQEPILFQTTIRENILLGFDKATDEEIYQAAKMANVHEFIMNLPQQYNTLIGERGATLSGGQKQRIAIARALIGDPKILLLDEGATSALDNESETIVQDALDRASQGRTTIVIAHRLSTIRNADKIIVMQKGEIIEEGNHELLMNNQSIYYNLIQKQNLHKTHDKTKSVPEEENKQRRMSNVSLQSLKNNQNKELKEINEKKKVRKNVSLQLLRMNKPEWIFILFGCIGCICNGVTQPTMGIVLSKLTAVFQECDKDSRNRKILLYNLIFIGFGIICMIATFIQSFFFGCSGEALTKRLRIKTFETLLRQDISYFDDPNNNTGALCTHLSTEASAVQGATGIRLGILLQSFCSLAGGLIIGFIFSWQLTLLIMAFIPLIMAGSFLESRLMTGFASKDKKALENAGKIAVETIQNIRTVVQLTKEDYFYEEYSKVLEIPYRSSIKRAHAFGLFYAITASVSFFAMAVLFIVGAYLIDKNKISFEDVLIVMNSVMFSAQSVGETASLTPDYNKGINAGEKILQLLDRKSLIDNTSNNGEQIKNFSGELEFNEIDFTYPTRPELKVLKGFNLKIKSGQRIALVGTSGCGKSTIIQLIERFYDINEGQLLIDSKDIQNLNLQWYRSQIGIVFQEPILFDMSIRENISYGDNNRDNIPIHEIIQAAKNANIHQFIEQLPQGYETNCGAKGTQLSGGEKQRIAIARALLRNPKILLLDEATSALDSENEKIVQDALDEAQINRTSITIAHRLSTIQNSDVICVVHNGKIVESGNHQELLQLKGHYYRLALQKLK</sequence>
<evidence type="ECO:0000313" key="15">
    <source>
        <dbReference type="EMBL" id="CAF1063292.1"/>
    </source>
</evidence>
<organism evidence="16 17">
    <name type="scientific">Adineta steineri</name>
    <dbReference type="NCBI Taxonomy" id="433720"/>
    <lineage>
        <taxon>Eukaryota</taxon>
        <taxon>Metazoa</taxon>
        <taxon>Spiralia</taxon>
        <taxon>Gnathifera</taxon>
        <taxon>Rotifera</taxon>
        <taxon>Eurotatoria</taxon>
        <taxon>Bdelloidea</taxon>
        <taxon>Adinetida</taxon>
        <taxon>Adinetidae</taxon>
        <taxon>Adineta</taxon>
    </lineage>
</organism>
<dbReference type="FunFam" id="3.40.50.300:FF:000205">
    <property type="entry name" value="ABC transporter B family member 4"/>
    <property type="match status" value="1"/>
</dbReference>
<dbReference type="SUPFAM" id="SSF52540">
    <property type="entry name" value="P-loop containing nucleoside triphosphate hydrolases"/>
    <property type="match status" value="2"/>
</dbReference>
<evidence type="ECO:0000256" key="2">
    <source>
        <dbReference type="ARBA" id="ARBA00007577"/>
    </source>
</evidence>
<dbReference type="PROSITE" id="PS50929">
    <property type="entry name" value="ABC_TM1F"/>
    <property type="match status" value="2"/>
</dbReference>
<keyword evidence="8" id="KW-1278">Translocase</keyword>